<dbReference type="SMART" id="SM00248">
    <property type="entry name" value="ANK"/>
    <property type="match status" value="4"/>
</dbReference>
<dbReference type="Gene3D" id="1.25.40.20">
    <property type="entry name" value="Ankyrin repeat-containing domain"/>
    <property type="match status" value="1"/>
</dbReference>
<dbReference type="KEGG" id="bfm:BP422_04755"/>
<keyword evidence="1" id="KW-0677">Repeat</keyword>
<feature type="repeat" description="ANK" evidence="3">
    <location>
        <begin position="37"/>
        <end position="69"/>
    </location>
</feature>
<sequence>MAYHFADLYDAAELGDIELVKKIVTKQPELLHEKDEYEFSVLHGAVMTDDVDLIAYLVAQGADVHAKNDEGITPLHITLYPEVAEALIAHGADIHASAHDGSTPLHTQVADGEERLDVVELLLAKGANPNKKDMEGQTPYDIARDREDEEMMALFE</sequence>
<dbReference type="AlphaFoldDB" id="A0A220MDA6"/>
<accession>A0A220MDA6</accession>
<evidence type="ECO:0000256" key="3">
    <source>
        <dbReference type="PROSITE-ProRule" id="PRU00023"/>
    </source>
</evidence>
<reference evidence="4 5" key="1">
    <citation type="submission" date="2016-11" db="EMBL/GenBank/DDBJ databases">
        <authorList>
            <person name="Jaros S."/>
            <person name="Januszkiewicz K."/>
            <person name="Wedrychowicz H."/>
        </authorList>
    </citation>
    <scope>NUCLEOTIDE SEQUENCE [LARGE SCALE GENOMIC DNA]</scope>
    <source>
        <strain evidence="4 5">NF2</strain>
    </source>
</reference>
<evidence type="ECO:0000256" key="1">
    <source>
        <dbReference type="ARBA" id="ARBA00022737"/>
    </source>
</evidence>
<dbReference type="SUPFAM" id="SSF48403">
    <property type="entry name" value="Ankyrin repeat"/>
    <property type="match status" value="1"/>
</dbReference>
<dbReference type="PANTHER" id="PTHR24171">
    <property type="entry name" value="ANKYRIN REPEAT DOMAIN-CONTAINING PROTEIN 39-RELATED"/>
    <property type="match status" value="1"/>
</dbReference>
<dbReference type="PROSITE" id="PS50297">
    <property type="entry name" value="ANK_REP_REGION"/>
    <property type="match status" value="2"/>
</dbReference>
<dbReference type="EMBL" id="CP018145">
    <property type="protein sequence ID" value="ASJ52923.1"/>
    <property type="molecule type" value="Genomic_DNA"/>
</dbReference>
<organism evidence="4 5">
    <name type="scientific">Brevibacillus formosus</name>
    <dbReference type="NCBI Taxonomy" id="54913"/>
    <lineage>
        <taxon>Bacteria</taxon>
        <taxon>Bacillati</taxon>
        <taxon>Bacillota</taxon>
        <taxon>Bacilli</taxon>
        <taxon>Bacillales</taxon>
        <taxon>Paenibacillaceae</taxon>
        <taxon>Brevibacillus</taxon>
    </lineage>
</organism>
<evidence type="ECO:0000313" key="4">
    <source>
        <dbReference type="EMBL" id="ASJ52923.1"/>
    </source>
</evidence>
<feature type="repeat" description="ANK" evidence="3">
    <location>
        <begin position="100"/>
        <end position="134"/>
    </location>
</feature>
<dbReference type="Proteomes" id="UP000197781">
    <property type="component" value="Chromosome"/>
</dbReference>
<evidence type="ECO:0000313" key="5">
    <source>
        <dbReference type="Proteomes" id="UP000197781"/>
    </source>
</evidence>
<keyword evidence="2 3" id="KW-0040">ANK repeat</keyword>
<proteinExistence type="predicted"/>
<dbReference type="InterPro" id="IPR036770">
    <property type="entry name" value="Ankyrin_rpt-contain_sf"/>
</dbReference>
<evidence type="ECO:0000256" key="2">
    <source>
        <dbReference type="ARBA" id="ARBA00023043"/>
    </source>
</evidence>
<protein>
    <submittedName>
        <fullName evidence="4">Uncharacterized protein</fullName>
    </submittedName>
</protein>
<gene>
    <name evidence="4" type="ORF">BP422_04755</name>
</gene>
<dbReference type="RefSeq" id="WP_088906787.1">
    <property type="nucleotide sequence ID" value="NZ_CP018145.1"/>
</dbReference>
<dbReference type="PRINTS" id="PR01415">
    <property type="entry name" value="ANKYRIN"/>
</dbReference>
<name>A0A220MDA6_9BACL</name>
<dbReference type="Pfam" id="PF12796">
    <property type="entry name" value="Ank_2"/>
    <property type="match status" value="1"/>
</dbReference>
<dbReference type="Pfam" id="PF00023">
    <property type="entry name" value="Ank"/>
    <property type="match status" value="1"/>
</dbReference>
<dbReference type="InterPro" id="IPR002110">
    <property type="entry name" value="Ankyrin_rpt"/>
</dbReference>
<dbReference type="PROSITE" id="PS50088">
    <property type="entry name" value="ANK_REPEAT"/>
    <property type="match status" value="2"/>
</dbReference>